<evidence type="ECO:0000313" key="5">
    <source>
        <dbReference type="EMBL" id="EFU75208.1"/>
    </source>
</evidence>
<name>E6LSF9_9FIRM</name>
<dbReference type="SUPFAM" id="SSF53822">
    <property type="entry name" value="Periplasmic binding protein-like I"/>
    <property type="match status" value="1"/>
</dbReference>
<evidence type="ECO:0000259" key="4">
    <source>
        <dbReference type="Pfam" id="PF13407"/>
    </source>
</evidence>
<proteinExistence type="inferred from homology"/>
<protein>
    <recommendedName>
        <fullName evidence="4">Periplasmic binding protein domain-containing protein</fullName>
    </recommendedName>
</protein>
<sequence>MEKSMTKINIGIRKVFTISFILLSVLAVFTVEKLYGDKYKNAQPYSCLVGISLPEVENPSHGELMEEIDSEKQNRDLNVIMKVAGNDDLQQCRDIEQLDSYGADVLVIAPIESDLVRKTLAGIKKPVIILENPDFADSGTVYMEYDNDFGSRVLAKMILNKNLIENGVVLLTGSEDDPVNNQRKKTFLESFTDEQKEKITILEAGKNRDEAERAMKYFLISRSDIKTVVALSAQTLYGSYLASVKLRNSDKEFYSMDTKSSIDKIANKEFHWVIYDSMAKKILDTAEEIHRGISVKNKITIGVLQ</sequence>
<dbReference type="PANTHER" id="PTHR46847:SF1">
    <property type="entry name" value="D-ALLOSE-BINDING PERIPLASMIC PROTEIN-RELATED"/>
    <property type="match status" value="1"/>
</dbReference>
<dbReference type="Pfam" id="PF13407">
    <property type="entry name" value="Peripla_BP_4"/>
    <property type="match status" value="1"/>
</dbReference>
<dbReference type="EMBL" id="AEPW01000114">
    <property type="protein sequence ID" value="EFU75208.1"/>
    <property type="molecule type" value="Genomic_DNA"/>
</dbReference>
<comment type="similarity">
    <text evidence="2">Belongs to the bacterial solute-binding protein 2 family.</text>
</comment>
<evidence type="ECO:0000256" key="3">
    <source>
        <dbReference type="ARBA" id="ARBA00022729"/>
    </source>
</evidence>
<reference evidence="5 6" key="1">
    <citation type="submission" date="2010-12" db="EMBL/GenBank/DDBJ databases">
        <authorList>
            <person name="Muzny D."/>
            <person name="Qin X."/>
            <person name="Deng J."/>
            <person name="Jiang H."/>
            <person name="Liu Y."/>
            <person name="Qu J."/>
            <person name="Song X.-Z."/>
            <person name="Zhang L."/>
            <person name="Thornton R."/>
            <person name="Coyle M."/>
            <person name="Francisco L."/>
            <person name="Jackson L."/>
            <person name="Javaid M."/>
            <person name="Korchina V."/>
            <person name="Kovar C."/>
            <person name="Mata R."/>
            <person name="Mathew T."/>
            <person name="Ngo R."/>
            <person name="Nguyen L."/>
            <person name="Nguyen N."/>
            <person name="Okwuonu G."/>
            <person name="Ongeri F."/>
            <person name="Pham C."/>
            <person name="Simmons D."/>
            <person name="Wilczek-Boney K."/>
            <person name="Hale W."/>
            <person name="Jakkamsetti A."/>
            <person name="Pham P."/>
            <person name="Ruth R."/>
            <person name="San Lucas F."/>
            <person name="Warren J."/>
            <person name="Zhang J."/>
            <person name="Zhao Z."/>
            <person name="Zhou C."/>
            <person name="Zhu D."/>
            <person name="Lee S."/>
            <person name="Bess C."/>
            <person name="Blankenburg K."/>
            <person name="Forbes L."/>
            <person name="Fu Q."/>
            <person name="Gubbala S."/>
            <person name="Hirani K."/>
            <person name="Jayaseelan J.C."/>
            <person name="Lara F."/>
            <person name="Munidasa M."/>
            <person name="Palculict T."/>
            <person name="Patil S."/>
            <person name="Pu L.-L."/>
            <person name="Saada N."/>
            <person name="Tang L."/>
            <person name="Weissenberger G."/>
            <person name="Zhu Y."/>
            <person name="Hemphill L."/>
            <person name="Shang Y."/>
            <person name="Youmans B."/>
            <person name="Ayvaz T."/>
            <person name="Ross M."/>
            <person name="Santibanez J."/>
            <person name="Aqrawi P."/>
            <person name="Gross S."/>
            <person name="Joshi V."/>
            <person name="Fowler G."/>
            <person name="Nazareth L."/>
            <person name="Reid J."/>
            <person name="Worley K."/>
            <person name="Petrosino J."/>
            <person name="Highlander S."/>
            <person name="Gibbs R."/>
        </authorList>
    </citation>
    <scope>NUCLEOTIDE SEQUENCE [LARGE SCALE GENOMIC DNA]</scope>
    <source>
        <strain evidence="5 6">DSM 3986</strain>
    </source>
</reference>
<dbReference type="InterPro" id="IPR028082">
    <property type="entry name" value="Peripla_BP_I"/>
</dbReference>
<dbReference type="AlphaFoldDB" id="E6LSF9"/>
<dbReference type="eggNOG" id="COG1879">
    <property type="taxonomic scope" value="Bacteria"/>
</dbReference>
<accession>E6LSF9</accession>
<evidence type="ECO:0000256" key="1">
    <source>
        <dbReference type="ARBA" id="ARBA00004196"/>
    </source>
</evidence>
<evidence type="ECO:0000313" key="6">
    <source>
        <dbReference type="Proteomes" id="UP000003434"/>
    </source>
</evidence>
<keyword evidence="3" id="KW-0732">Signal</keyword>
<organism evidence="5 6">
    <name type="scientific">Lachnoanaerobaculum saburreum DSM 3986</name>
    <dbReference type="NCBI Taxonomy" id="887325"/>
    <lineage>
        <taxon>Bacteria</taxon>
        <taxon>Bacillati</taxon>
        <taxon>Bacillota</taxon>
        <taxon>Clostridia</taxon>
        <taxon>Lachnospirales</taxon>
        <taxon>Lachnospiraceae</taxon>
        <taxon>Lachnoanaerobaculum</taxon>
    </lineage>
</organism>
<dbReference type="PANTHER" id="PTHR46847">
    <property type="entry name" value="D-ALLOSE-BINDING PERIPLASMIC PROTEIN-RELATED"/>
    <property type="match status" value="1"/>
</dbReference>
<dbReference type="Gene3D" id="3.40.50.2300">
    <property type="match status" value="2"/>
</dbReference>
<dbReference type="GO" id="GO:0030313">
    <property type="term" value="C:cell envelope"/>
    <property type="evidence" value="ECO:0007669"/>
    <property type="project" value="UniProtKB-SubCell"/>
</dbReference>
<dbReference type="HOGENOM" id="CLU_933143_0_0_9"/>
<dbReference type="GO" id="GO:0030246">
    <property type="term" value="F:carbohydrate binding"/>
    <property type="evidence" value="ECO:0007669"/>
    <property type="project" value="UniProtKB-ARBA"/>
</dbReference>
<dbReference type="Proteomes" id="UP000003434">
    <property type="component" value="Unassembled WGS sequence"/>
</dbReference>
<evidence type="ECO:0000256" key="2">
    <source>
        <dbReference type="ARBA" id="ARBA00007639"/>
    </source>
</evidence>
<comment type="subcellular location">
    <subcellularLocation>
        <location evidence="1">Cell envelope</location>
    </subcellularLocation>
</comment>
<comment type="caution">
    <text evidence="5">The sequence shown here is derived from an EMBL/GenBank/DDBJ whole genome shotgun (WGS) entry which is preliminary data.</text>
</comment>
<gene>
    <name evidence="5" type="ORF">HMPREF0381_2894</name>
</gene>
<dbReference type="InterPro" id="IPR025997">
    <property type="entry name" value="SBP_2_dom"/>
</dbReference>
<feature type="domain" description="Periplasmic binding protein" evidence="4">
    <location>
        <begin position="73"/>
        <end position="257"/>
    </location>
</feature>